<feature type="signal peptide" evidence="2">
    <location>
        <begin position="1"/>
        <end position="22"/>
    </location>
</feature>
<gene>
    <name evidence="4" type="ORF">EXIGLDRAFT_743457</name>
</gene>
<dbReference type="AlphaFoldDB" id="A0A165QJ59"/>
<dbReference type="GO" id="GO:0004553">
    <property type="term" value="F:hydrolase activity, hydrolyzing O-glycosyl compounds"/>
    <property type="evidence" value="ECO:0007669"/>
    <property type="project" value="InterPro"/>
</dbReference>
<feature type="region of interest" description="Disordered" evidence="1">
    <location>
        <begin position="37"/>
        <end position="193"/>
    </location>
</feature>
<dbReference type="PROSITE" id="PS51762">
    <property type="entry name" value="GH16_2"/>
    <property type="match status" value="1"/>
</dbReference>
<evidence type="ECO:0000313" key="5">
    <source>
        <dbReference type="Proteomes" id="UP000077266"/>
    </source>
</evidence>
<dbReference type="GO" id="GO:0005975">
    <property type="term" value="P:carbohydrate metabolic process"/>
    <property type="evidence" value="ECO:0007669"/>
    <property type="project" value="InterPro"/>
</dbReference>
<dbReference type="InterPro" id="IPR013320">
    <property type="entry name" value="ConA-like_dom_sf"/>
</dbReference>
<feature type="compositionally biased region" description="Low complexity" evidence="1">
    <location>
        <begin position="62"/>
        <end position="86"/>
    </location>
</feature>
<dbReference type="InterPro" id="IPR000757">
    <property type="entry name" value="Beta-glucanase-like"/>
</dbReference>
<feature type="compositionally biased region" description="Low complexity" evidence="1">
    <location>
        <begin position="129"/>
        <end position="156"/>
    </location>
</feature>
<dbReference type="Gene3D" id="2.60.120.200">
    <property type="match status" value="1"/>
</dbReference>
<dbReference type="EMBL" id="KV425882">
    <property type="protein sequence ID" value="KZW03698.1"/>
    <property type="molecule type" value="Genomic_DNA"/>
</dbReference>
<dbReference type="PANTHER" id="PTHR38121:SF4">
    <property type="entry name" value="GH16 DOMAIN-CONTAINING PROTEIN-RELATED"/>
    <property type="match status" value="1"/>
</dbReference>
<evidence type="ECO:0000256" key="2">
    <source>
        <dbReference type="SAM" id="SignalP"/>
    </source>
</evidence>
<evidence type="ECO:0000259" key="3">
    <source>
        <dbReference type="PROSITE" id="PS51762"/>
    </source>
</evidence>
<dbReference type="Proteomes" id="UP000077266">
    <property type="component" value="Unassembled WGS sequence"/>
</dbReference>
<keyword evidence="2" id="KW-0732">Signal</keyword>
<feature type="domain" description="GH16" evidence="3">
    <location>
        <begin position="169"/>
        <end position="450"/>
    </location>
</feature>
<proteinExistence type="predicted"/>
<feature type="chain" id="PRO_5007865206" description="GH16 domain-containing protein" evidence="2">
    <location>
        <begin position="23"/>
        <end position="466"/>
    </location>
</feature>
<feature type="compositionally biased region" description="Polar residues" evidence="1">
    <location>
        <begin position="168"/>
        <end position="181"/>
    </location>
</feature>
<sequence length="466" mass="48755">MRFDTAVSLSVALASLSCTVAAVPSYDFEQYRHWRHHHHHQHDSDTSVSTTATPSAPPQAPEPTFSAPPSSEPTFTTPSPQPTESVPAPPESPAPEPAPTSSPPPPSDPTFTTSTLPTESVPAPEPTETEVPTSTTETAAPVPSTETETPEPSTEAPLPPVVTEAPSAPSSTELPIPQTTEASTPGGSPAPPPAADCTCGYKLTAHGDAYFPKAFNADFASIGLSGVAPSADWLTEYGIYITDGWQAGAVGADGTKPIGHYQNVRINNGTLELVVPGGQSAGGETTNAQLEGPIAVNGVFTMDAKIDPTPGTCQAIFTYHTQEVSGNDEQDIEILSSYLFESGDNGTPPGIELTNYNPSLDGGNDNVIVPFPSDPTTDFHSYTLAWLQSGTQYLYDGTPLKSPSKFTSVNPSSIIVNHWTNGDHGFTQGPPATEAVMQLKRFYGYYAPPGEAGMPSGCSDADVCVV</sequence>
<dbReference type="STRING" id="1314781.A0A165QJ59"/>
<keyword evidence="5" id="KW-1185">Reference proteome</keyword>
<dbReference type="CDD" id="cd00413">
    <property type="entry name" value="Glyco_hydrolase_16"/>
    <property type="match status" value="1"/>
</dbReference>
<dbReference type="InParanoid" id="A0A165QJ59"/>
<dbReference type="Pfam" id="PF00722">
    <property type="entry name" value="Glyco_hydro_16"/>
    <property type="match status" value="1"/>
</dbReference>
<evidence type="ECO:0000256" key="1">
    <source>
        <dbReference type="SAM" id="MobiDB-lite"/>
    </source>
</evidence>
<feature type="compositionally biased region" description="Low complexity" evidence="1">
    <location>
        <begin position="109"/>
        <end position="122"/>
    </location>
</feature>
<reference evidence="4 5" key="1">
    <citation type="journal article" date="2016" name="Mol. Biol. Evol.">
        <title>Comparative Genomics of Early-Diverging Mushroom-Forming Fungi Provides Insights into the Origins of Lignocellulose Decay Capabilities.</title>
        <authorList>
            <person name="Nagy L.G."/>
            <person name="Riley R."/>
            <person name="Tritt A."/>
            <person name="Adam C."/>
            <person name="Daum C."/>
            <person name="Floudas D."/>
            <person name="Sun H."/>
            <person name="Yadav J.S."/>
            <person name="Pangilinan J."/>
            <person name="Larsson K.H."/>
            <person name="Matsuura K."/>
            <person name="Barry K."/>
            <person name="Labutti K."/>
            <person name="Kuo R."/>
            <person name="Ohm R.A."/>
            <person name="Bhattacharya S.S."/>
            <person name="Shirouzu T."/>
            <person name="Yoshinaga Y."/>
            <person name="Martin F.M."/>
            <person name="Grigoriev I.V."/>
            <person name="Hibbett D.S."/>
        </authorList>
    </citation>
    <scope>NUCLEOTIDE SEQUENCE [LARGE SCALE GENOMIC DNA]</scope>
    <source>
        <strain evidence="4 5">HHB12029</strain>
    </source>
</reference>
<name>A0A165QJ59_EXIGL</name>
<evidence type="ECO:0000313" key="4">
    <source>
        <dbReference type="EMBL" id="KZW03698.1"/>
    </source>
</evidence>
<accession>A0A165QJ59</accession>
<protein>
    <recommendedName>
        <fullName evidence="3">GH16 domain-containing protein</fullName>
    </recommendedName>
</protein>
<dbReference type="SUPFAM" id="SSF49899">
    <property type="entry name" value="Concanavalin A-like lectins/glucanases"/>
    <property type="match status" value="1"/>
</dbReference>
<organism evidence="4 5">
    <name type="scientific">Exidia glandulosa HHB12029</name>
    <dbReference type="NCBI Taxonomy" id="1314781"/>
    <lineage>
        <taxon>Eukaryota</taxon>
        <taxon>Fungi</taxon>
        <taxon>Dikarya</taxon>
        <taxon>Basidiomycota</taxon>
        <taxon>Agaricomycotina</taxon>
        <taxon>Agaricomycetes</taxon>
        <taxon>Auriculariales</taxon>
        <taxon>Exidiaceae</taxon>
        <taxon>Exidia</taxon>
    </lineage>
</organism>
<dbReference type="OrthoDB" id="25131at2759"/>
<feature type="compositionally biased region" description="Pro residues" evidence="1">
    <location>
        <begin position="87"/>
        <end position="108"/>
    </location>
</feature>
<dbReference type="PROSITE" id="PS51257">
    <property type="entry name" value="PROKAR_LIPOPROTEIN"/>
    <property type="match status" value="1"/>
</dbReference>
<dbReference type="PANTHER" id="PTHR38121">
    <property type="entry name" value="GH16 DOMAIN-CONTAINING PROTEIN"/>
    <property type="match status" value="1"/>
</dbReference>